<dbReference type="EC" id="5.6.2.4" evidence="7"/>
<evidence type="ECO:0000256" key="2">
    <source>
        <dbReference type="ARBA" id="ARBA00022741"/>
    </source>
</evidence>
<dbReference type="InterPro" id="IPR001650">
    <property type="entry name" value="Helicase_C-like"/>
</dbReference>
<dbReference type="GO" id="GO:0005694">
    <property type="term" value="C:chromosome"/>
    <property type="evidence" value="ECO:0007669"/>
    <property type="project" value="TreeGrafter"/>
</dbReference>
<evidence type="ECO:0000313" key="10">
    <source>
        <dbReference type="EMBL" id="VDI47018.1"/>
    </source>
</evidence>
<dbReference type="GO" id="GO:0000724">
    <property type="term" value="P:double-strand break repair via homologous recombination"/>
    <property type="evidence" value="ECO:0007669"/>
    <property type="project" value="TreeGrafter"/>
</dbReference>
<name>A0A8B6FAQ4_MYTGA</name>
<dbReference type="GO" id="GO:0000723">
    <property type="term" value="P:telomere maintenance"/>
    <property type="evidence" value="ECO:0007669"/>
    <property type="project" value="TreeGrafter"/>
</dbReference>
<keyword evidence="3 10" id="KW-0378">Hydrolase</keyword>
<dbReference type="PROSITE" id="PS51192">
    <property type="entry name" value="HELICASE_ATP_BIND_1"/>
    <property type="match status" value="1"/>
</dbReference>
<keyword evidence="2" id="KW-0547">Nucleotide-binding</keyword>
<dbReference type="CDD" id="cd17920">
    <property type="entry name" value="DEXHc_RecQ"/>
    <property type="match status" value="1"/>
</dbReference>
<proteinExistence type="inferred from homology"/>
<reference evidence="10" key="1">
    <citation type="submission" date="2018-11" db="EMBL/GenBank/DDBJ databases">
        <authorList>
            <person name="Alioto T."/>
            <person name="Alioto T."/>
        </authorList>
    </citation>
    <scope>NUCLEOTIDE SEQUENCE</scope>
</reference>
<dbReference type="AlphaFoldDB" id="A0A8B6FAQ4"/>
<comment type="similarity">
    <text evidence="1">Belongs to the helicase family. RecQ subfamily.</text>
</comment>
<feature type="domain" description="Helicase C-terminal" evidence="9">
    <location>
        <begin position="231"/>
        <end position="403"/>
    </location>
</feature>
<dbReference type="SMART" id="SM00487">
    <property type="entry name" value="DEXDc"/>
    <property type="match status" value="1"/>
</dbReference>
<evidence type="ECO:0000256" key="5">
    <source>
        <dbReference type="ARBA" id="ARBA00022840"/>
    </source>
</evidence>
<dbReference type="GO" id="GO:0005737">
    <property type="term" value="C:cytoplasm"/>
    <property type="evidence" value="ECO:0007669"/>
    <property type="project" value="TreeGrafter"/>
</dbReference>
<dbReference type="PROSITE" id="PS51194">
    <property type="entry name" value="HELICASE_CTER"/>
    <property type="match status" value="1"/>
</dbReference>
<evidence type="ECO:0000256" key="7">
    <source>
        <dbReference type="ARBA" id="ARBA00034808"/>
    </source>
</evidence>
<dbReference type="Gene3D" id="3.40.50.300">
    <property type="entry name" value="P-loop containing nucleotide triphosphate hydrolases"/>
    <property type="match status" value="2"/>
</dbReference>
<feature type="domain" description="Helicase ATP-binding" evidence="8">
    <location>
        <begin position="31"/>
        <end position="203"/>
    </location>
</feature>
<evidence type="ECO:0000256" key="1">
    <source>
        <dbReference type="ARBA" id="ARBA00005446"/>
    </source>
</evidence>
<keyword evidence="11" id="KW-1185">Reference proteome</keyword>
<dbReference type="GO" id="GO:0005524">
    <property type="term" value="F:ATP binding"/>
    <property type="evidence" value="ECO:0007669"/>
    <property type="project" value="UniProtKB-KW"/>
</dbReference>
<dbReference type="InterPro" id="IPR027417">
    <property type="entry name" value="P-loop_NTPase"/>
</dbReference>
<evidence type="ECO:0000259" key="8">
    <source>
        <dbReference type="PROSITE" id="PS51192"/>
    </source>
</evidence>
<dbReference type="SMART" id="SM00490">
    <property type="entry name" value="HELICc"/>
    <property type="match status" value="1"/>
</dbReference>
<gene>
    <name evidence="10" type="ORF">MGAL_10B059378</name>
</gene>
<keyword evidence="4 10" id="KW-0347">Helicase</keyword>
<accession>A0A8B6FAQ4</accession>
<comment type="caution">
    <text evidence="10">The sequence shown here is derived from an EMBL/GenBank/DDBJ whole genome shotgun (WGS) entry which is preliminary data.</text>
</comment>
<dbReference type="OrthoDB" id="10040197at2759"/>
<dbReference type="Pfam" id="PF00271">
    <property type="entry name" value="Helicase_C"/>
    <property type="match status" value="1"/>
</dbReference>
<dbReference type="GO" id="GO:0009378">
    <property type="term" value="F:four-way junction helicase activity"/>
    <property type="evidence" value="ECO:0007669"/>
    <property type="project" value="TreeGrafter"/>
</dbReference>
<evidence type="ECO:0000256" key="6">
    <source>
        <dbReference type="ARBA" id="ARBA00034617"/>
    </source>
</evidence>
<sequence length="456" mass="52199">MDAESVRTNFNEIKSSYNINFELKEEQIEVAVAALQKRNVVCLLPTGFGKTMCMVLPVILQMDKNPITLVISPLSSLIDDQMSTLENWNIKCAKITSRSDMQTDVIRGISNGEYNLIFSSPESVLKPFWKKVFLGSIWQSRLCMICVDEAHCISEWGEDFRTDYQSLHELRSFFSAPVMALTATSTQKVKDDIMETLQLTDADTDIIFKSPDRPNIFIEIRKRDSTDFEISLKWLIDYIRENGVNSKKIVVYCRSIDRVSDLFLCLKDNLQLHAYANQEKKASNLLVEMFHKSTSEDSKERILKEFKREDSRIRCLIATVALGMGLDIRDIDLVIHIGCPKSVLSYWQEAGRCARDGRDGFSFVLYDNFTLSLKTTGKCIRDIIKNTSTCIRRQIVNSLTVDNFKEDTLDTKKCEGCDLQQCRCPACKCCAECSKNCTCQERSKFSIEEFLQTPRD</sequence>
<dbReference type="GO" id="GO:0003676">
    <property type="term" value="F:nucleic acid binding"/>
    <property type="evidence" value="ECO:0007669"/>
    <property type="project" value="InterPro"/>
</dbReference>
<keyword evidence="5" id="KW-0067">ATP-binding</keyword>
<dbReference type="Pfam" id="PF00270">
    <property type="entry name" value="DEAD"/>
    <property type="match status" value="1"/>
</dbReference>
<dbReference type="PANTHER" id="PTHR13710:SF157">
    <property type="entry name" value="DNA HELICASE"/>
    <property type="match status" value="1"/>
</dbReference>
<dbReference type="GO" id="GO:0005654">
    <property type="term" value="C:nucleoplasm"/>
    <property type="evidence" value="ECO:0007669"/>
    <property type="project" value="TreeGrafter"/>
</dbReference>
<dbReference type="NCBIfam" id="TIGR00614">
    <property type="entry name" value="recQ_fam"/>
    <property type="match status" value="1"/>
</dbReference>
<dbReference type="GO" id="GO:0016787">
    <property type="term" value="F:hydrolase activity"/>
    <property type="evidence" value="ECO:0007669"/>
    <property type="project" value="UniProtKB-KW"/>
</dbReference>
<dbReference type="InterPro" id="IPR004589">
    <property type="entry name" value="DNA_helicase_ATP-dep_RecQ"/>
</dbReference>
<dbReference type="InterPro" id="IPR011545">
    <property type="entry name" value="DEAD/DEAH_box_helicase_dom"/>
</dbReference>
<comment type="catalytic activity">
    <reaction evidence="6">
        <text>Couples ATP hydrolysis with the unwinding of duplex DNA by translocating in the 3'-5' direction.</text>
        <dbReference type="EC" id="5.6.2.4"/>
    </reaction>
</comment>
<dbReference type="InterPro" id="IPR014001">
    <property type="entry name" value="Helicase_ATP-bd"/>
</dbReference>
<dbReference type="GO" id="GO:0043138">
    <property type="term" value="F:3'-5' DNA helicase activity"/>
    <property type="evidence" value="ECO:0007669"/>
    <property type="project" value="UniProtKB-EC"/>
</dbReference>
<dbReference type="SUPFAM" id="SSF52540">
    <property type="entry name" value="P-loop containing nucleoside triphosphate hydrolases"/>
    <property type="match status" value="1"/>
</dbReference>
<protein>
    <recommendedName>
        <fullName evidence="7">DNA 3'-5' helicase</fullName>
        <ecNumber evidence="7">5.6.2.4</ecNumber>
    </recommendedName>
</protein>
<organism evidence="10 11">
    <name type="scientific">Mytilus galloprovincialis</name>
    <name type="common">Mediterranean mussel</name>
    <dbReference type="NCBI Taxonomy" id="29158"/>
    <lineage>
        <taxon>Eukaryota</taxon>
        <taxon>Metazoa</taxon>
        <taxon>Spiralia</taxon>
        <taxon>Lophotrochozoa</taxon>
        <taxon>Mollusca</taxon>
        <taxon>Bivalvia</taxon>
        <taxon>Autobranchia</taxon>
        <taxon>Pteriomorphia</taxon>
        <taxon>Mytilida</taxon>
        <taxon>Mytiloidea</taxon>
        <taxon>Mytilidae</taxon>
        <taxon>Mytilinae</taxon>
        <taxon>Mytilus</taxon>
    </lineage>
</organism>
<dbReference type="Proteomes" id="UP000596742">
    <property type="component" value="Unassembled WGS sequence"/>
</dbReference>
<evidence type="ECO:0000256" key="4">
    <source>
        <dbReference type="ARBA" id="ARBA00022806"/>
    </source>
</evidence>
<evidence type="ECO:0000259" key="9">
    <source>
        <dbReference type="PROSITE" id="PS51194"/>
    </source>
</evidence>
<dbReference type="PANTHER" id="PTHR13710">
    <property type="entry name" value="DNA HELICASE RECQ FAMILY MEMBER"/>
    <property type="match status" value="1"/>
</dbReference>
<dbReference type="EMBL" id="UYJE01006569">
    <property type="protein sequence ID" value="VDI47018.1"/>
    <property type="molecule type" value="Genomic_DNA"/>
</dbReference>
<evidence type="ECO:0000313" key="11">
    <source>
        <dbReference type="Proteomes" id="UP000596742"/>
    </source>
</evidence>
<evidence type="ECO:0000256" key="3">
    <source>
        <dbReference type="ARBA" id="ARBA00022801"/>
    </source>
</evidence>